<dbReference type="PROSITE" id="PS50977">
    <property type="entry name" value="HTH_TETR_2"/>
    <property type="match status" value="1"/>
</dbReference>
<dbReference type="InterPro" id="IPR001647">
    <property type="entry name" value="HTH_TetR"/>
</dbReference>
<gene>
    <name evidence="7" type="ORF">GCM10023094_56590</name>
</gene>
<dbReference type="Pfam" id="PF00440">
    <property type="entry name" value="TetR_N"/>
    <property type="match status" value="1"/>
</dbReference>
<dbReference type="PANTHER" id="PTHR30055">
    <property type="entry name" value="HTH-TYPE TRANSCRIPTIONAL REGULATOR RUTR"/>
    <property type="match status" value="1"/>
</dbReference>
<evidence type="ECO:0000259" key="6">
    <source>
        <dbReference type="PROSITE" id="PS50977"/>
    </source>
</evidence>
<dbReference type="InterPro" id="IPR041490">
    <property type="entry name" value="KstR2_TetR_C"/>
</dbReference>
<feature type="domain" description="HTH tetR-type" evidence="6">
    <location>
        <begin position="6"/>
        <end position="66"/>
    </location>
</feature>
<evidence type="ECO:0000256" key="2">
    <source>
        <dbReference type="ARBA" id="ARBA00023015"/>
    </source>
</evidence>
<keyword evidence="2" id="KW-0805">Transcription regulation</keyword>
<sequence length="196" mass="22767">MTDRSSETAERVLLEAAALFREKGFASASTRELADRLGMRGASLYYHFKNKEDLLYRVCVRSMTTVRTRVDEVLDPRLPVRERLRAMVGRHVITLLEQRDLHTPMLTQLAELTPVWRDDILRRRREYEQLFTDQIVLGQREGVIRTDLTAELLTLSLFNLLNWTVFWYNPEKDQTPQELADMFVSVFFDGAGSAPS</sequence>
<dbReference type="Gene3D" id="1.10.357.10">
    <property type="entry name" value="Tetracycline Repressor, domain 2"/>
    <property type="match status" value="1"/>
</dbReference>
<dbReference type="Gene3D" id="1.10.10.60">
    <property type="entry name" value="Homeodomain-like"/>
    <property type="match status" value="1"/>
</dbReference>
<evidence type="ECO:0000313" key="7">
    <source>
        <dbReference type="EMBL" id="GAA4491800.1"/>
    </source>
</evidence>
<dbReference type="SUPFAM" id="SSF48498">
    <property type="entry name" value="Tetracyclin repressor-like, C-terminal domain"/>
    <property type="match status" value="1"/>
</dbReference>
<comment type="caution">
    <text evidence="7">The sequence shown here is derived from an EMBL/GenBank/DDBJ whole genome shotgun (WGS) entry which is preliminary data.</text>
</comment>
<name>A0ABP8PSW2_9NOCA</name>
<dbReference type="Pfam" id="PF17932">
    <property type="entry name" value="TetR_C_24"/>
    <property type="match status" value="1"/>
</dbReference>
<feature type="DNA-binding region" description="H-T-H motif" evidence="5">
    <location>
        <begin position="29"/>
        <end position="48"/>
    </location>
</feature>
<dbReference type="InterPro" id="IPR050109">
    <property type="entry name" value="HTH-type_TetR-like_transc_reg"/>
</dbReference>
<evidence type="ECO:0000256" key="3">
    <source>
        <dbReference type="ARBA" id="ARBA00023125"/>
    </source>
</evidence>
<keyword evidence="4" id="KW-0804">Transcription</keyword>
<keyword evidence="3 5" id="KW-0238">DNA-binding</keyword>
<dbReference type="InterPro" id="IPR009057">
    <property type="entry name" value="Homeodomain-like_sf"/>
</dbReference>
<dbReference type="EMBL" id="BAABFB010000097">
    <property type="protein sequence ID" value="GAA4491800.1"/>
    <property type="molecule type" value="Genomic_DNA"/>
</dbReference>
<organism evidence="7 8">
    <name type="scientific">Rhodococcus olei</name>
    <dbReference type="NCBI Taxonomy" id="2161675"/>
    <lineage>
        <taxon>Bacteria</taxon>
        <taxon>Bacillati</taxon>
        <taxon>Actinomycetota</taxon>
        <taxon>Actinomycetes</taxon>
        <taxon>Mycobacteriales</taxon>
        <taxon>Nocardiaceae</taxon>
        <taxon>Rhodococcus</taxon>
    </lineage>
</organism>
<keyword evidence="8" id="KW-1185">Reference proteome</keyword>
<keyword evidence="1" id="KW-0678">Repressor</keyword>
<evidence type="ECO:0000256" key="5">
    <source>
        <dbReference type="PROSITE-ProRule" id="PRU00335"/>
    </source>
</evidence>
<dbReference type="InterPro" id="IPR036271">
    <property type="entry name" value="Tet_transcr_reg_TetR-rel_C_sf"/>
</dbReference>
<dbReference type="PRINTS" id="PR00455">
    <property type="entry name" value="HTHTETR"/>
</dbReference>
<evidence type="ECO:0000256" key="1">
    <source>
        <dbReference type="ARBA" id="ARBA00022491"/>
    </source>
</evidence>
<proteinExistence type="predicted"/>
<evidence type="ECO:0000256" key="4">
    <source>
        <dbReference type="ARBA" id="ARBA00023163"/>
    </source>
</evidence>
<protein>
    <submittedName>
        <fullName evidence="7">TetR/AcrR family transcriptional regulator</fullName>
    </submittedName>
</protein>
<evidence type="ECO:0000313" key="8">
    <source>
        <dbReference type="Proteomes" id="UP001501183"/>
    </source>
</evidence>
<reference evidence="8" key="1">
    <citation type="journal article" date="2019" name="Int. J. Syst. Evol. Microbiol.">
        <title>The Global Catalogue of Microorganisms (GCM) 10K type strain sequencing project: providing services to taxonomists for standard genome sequencing and annotation.</title>
        <authorList>
            <consortium name="The Broad Institute Genomics Platform"/>
            <consortium name="The Broad Institute Genome Sequencing Center for Infectious Disease"/>
            <person name="Wu L."/>
            <person name="Ma J."/>
        </authorList>
    </citation>
    <scope>NUCLEOTIDE SEQUENCE [LARGE SCALE GENOMIC DNA]</scope>
    <source>
        <strain evidence="8">JCM 32206</strain>
    </source>
</reference>
<dbReference type="SUPFAM" id="SSF46689">
    <property type="entry name" value="Homeodomain-like"/>
    <property type="match status" value="1"/>
</dbReference>
<accession>A0ABP8PSW2</accession>
<dbReference type="RefSeq" id="WP_345353615.1">
    <property type="nucleotide sequence ID" value="NZ_BAABFB010000097.1"/>
</dbReference>
<dbReference type="PANTHER" id="PTHR30055:SF175">
    <property type="entry name" value="HTH-TYPE TRANSCRIPTIONAL REPRESSOR KSTR2"/>
    <property type="match status" value="1"/>
</dbReference>
<dbReference type="Proteomes" id="UP001501183">
    <property type="component" value="Unassembled WGS sequence"/>
</dbReference>